<dbReference type="PROSITE" id="PS50102">
    <property type="entry name" value="RRM"/>
    <property type="match status" value="1"/>
</dbReference>
<feature type="region of interest" description="Disordered" evidence="2">
    <location>
        <begin position="366"/>
        <end position="460"/>
    </location>
</feature>
<dbReference type="OrthoDB" id="610462at2759"/>
<dbReference type="CDD" id="cd00590">
    <property type="entry name" value="RRM_SF"/>
    <property type="match status" value="1"/>
</dbReference>
<dbReference type="Pfam" id="PF00076">
    <property type="entry name" value="RRM_1"/>
    <property type="match status" value="1"/>
</dbReference>
<name>A0A9P9AX55_9HYPO</name>
<dbReference type="EMBL" id="JAGPYM010000003">
    <property type="protein sequence ID" value="KAH6896964.1"/>
    <property type="molecule type" value="Genomic_DNA"/>
</dbReference>
<proteinExistence type="predicted"/>
<dbReference type="SUPFAM" id="SSF54928">
    <property type="entry name" value="RNA-binding domain, RBD"/>
    <property type="match status" value="1"/>
</dbReference>
<dbReference type="Gene3D" id="3.30.70.330">
    <property type="match status" value="1"/>
</dbReference>
<accession>A0A9P9AX55</accession>
<comment type="caution">
    <text evidence="4">The sequence shown here is derived from an EMBL/GenBank/DDBJ whole genome shotgun (WGS) entry which is preliminary data.</text>
</comment>
<organism evidence="4 5">
    <name type="scientific">Thelonectria olida</name>
    <dbReference type="NCBI Taxonomy" id="1576542"/>
    <lineage>
        <taxon>Eukaryota</taxon>
        <taxon>Fungi</taxon>
        <taxon>Dikarya</taxon>
        <taxon>Ascomycota</taxon>
        <taxon>Pezizomycotina</taxon>
        <taxon>Sordariomycetes</taxon>
        <taxon>Hypocreomycetidae</taxon>
        <taxon>Hypocreales</taxon>
        <taxon>Nectriaceae</taxon>
        <taxon>Thelonectria</taxon>
    </lineage>
</organism>
<feature type="domain" description="RRM" evidence="3">
    <location>
        <begin position="272"/>
        <end position="353"/>
    </location>
</feature>
<keyword evidence="5" id="KW-1185">Reference proteome</keyword>
<evidence type="ECO:0000313" key="4">
    <source>
        <dbReference type="EMBL" id="KAH6896964.1"/>
    </source>
</evidence>
<protein>
    <recommendedName>
        <fullName evidence="3">RRM domain-containing protein</fullName>
    </recommendedName>
</protein>
<sequence length="460" mass="50032">MSAESSIMTTVAPGDETGLYHITLCNLPFGTSWSSLKDWICTACEVDHIEVFPQSTSAWVRVKGKENFTRAWGLLERGIFQGRRIIASDKNKSESIKIKDPVYPHQVSYSQAPGYSSTPLAPYGSPTSWDLSSQYSAIPSGWSFPGNDYNHASAANYASSQSSASQGYGYEPSIANTAKPATYTTAGPGEYYTFGDYAGGSTFADQSMRRAPYTANGQTSEIQYTLPYRGQPEPMSRNNDFEVSRHEDRPLAETVYGAPGSSDAVYLATEQRKVVISGFPQGGKLADVKAWIRRTVGSENISSIDVPLNGNATYLRGHAFIIFQTVEEATNAVEIFNTARFLKRKIKARLTVEGVTAGERLVESYQPIPNKARQAESTAAPPEPVTGPSRSTDDQLPGGESSHQSKHSKHSKLKDKKGSSGKKVDKKPPSSKKRSSDKKPDNDSAPPLIADGSSRKRDKA</sequence>
<dbReference type="InterPro" id="IPR035979">
    <property type="entry name" value="RBD_domain_sf"/>
</dbReference>
<evidence type="ECO:0000259" key="3">
    <source>
        <dbReference type="PROSITE" id="PS50102"/>
    </source>
</evidence>
<feature type="compositionally biased region" description="Basic and acidic residues" evidence="2">
    <location>
        <begin position="416"/>
        <end position="428"/>
    </location>
</feature>
<keyword evidence="1" id="KW-0694">RNA-binding</keyword>
<gene>
    <name evidence="4" type="ORF">B0T10DRAFT_556813</name>
</gene>
<dbReference type="InterPro" id="IPR000504">
    <property type="entry name" value="RRM_dom"/>
</dbReference>
<dbReference type="SMART" id="SM00360">
    <property type="entry name" value="RRM"/>
    <property type="match status" value="2"/>
</dbReference>
<dbReference type="AlphaFoldDB" id="A0A9P9AX55"/>
<dbReference type="GO" id="GO:0003723">
    <property type="term" value="F:RNA binding"/>
    <property type="evidence" value="ECO:0007669"/>
    <property type="project" value="UniProtKB-UniRule"/>
</dbReference>
<evidence type="ECO:0000256" key="2">
    <source>
        <dbReference type="SAM" id="MobiDB-lite"/>
    </source>
</evidence>
<reference evidence="4 5" key="1">
    <citation type="journal article" date="2021" name="Nat. Commun.">
        <title>Genetic determinants of endophytism in the Arabidopsis root mycobiome.</title>
        <authorList>
            <person name="Mesny F."/>
            <person name="Miyauchi S."/>
            <person name="Thiergart T."/>
            <person name="Pickel B."/>
            <person name="Atanasova L."/>
            <person name="Karlsson M."/>
            <person name="Huettel B."/>
            <person name="Barry K.W."/>
            <person name="Haridas S."/>
            <person name="Chen C."/>
            <person name="Bauer D."/>
            <person name="Andreopoulos W."/>
            <person name="Pangilinan J."/>
            <person name="LaButti K."/>
            <person name="Riley R."/>
            <person name="Lipzen A."/>
            <person name="Clum A."/>
            <person name="Drula E."/>
            <person name="Henrissat B."/>
            <person name="Kohler A."/>
            <person name="Grigoriev I.V."/>
            <person name="Martin F.M."/>
            <person name="Hacquard S."/>
        </authorList>
    </citation>
    <scope>NUCLEOTIDE SEQUENCE [LARGE SCALE GENOMIC DNA]</scope>
    <source>
        <strain evidence="4 5">MPI-CAGE-CH-0241</strain>
    </source>
</reference>
<evidence type="ECO:0000313" key="5">
    <source>
        <dbReference type="Proteomes" id="UP000777438"/>
    </source>
</evidence>
<feature type="compositionally biased region" description="Basic residues" evidence="2">
    <location>
        <begin position="404"/>
        <end position="415"/>
    </location>
</feature>
<dbReference type="Proteomes" id="UP000777438">
    <property type="component" value="Unassembled WGS sequence"/>
</dbReference>
<dbReference type="InterPro" id="IPR012677">
    <property type="entry name" value="Nucleotide-bd_a/b_plait_sf"/>
</dbReference>
<evidence type="ECO:0000256" key="1">
    <source>
        <dbReference type="PROSITE-ProRule" id="PRU00176"/>
    </source>
</evidence>